<keyword evidence="2" id="KW-1185">Reference proteome</keyword>
<dbReference type="GeneID" id="63749181"/>
<reference evidence="2" key="1">
    <citation type="journal article" date="2017" name="Genome Biol.">
        <title>Comparative genomics reveals high biological diversity and specific adaptations in the industrially and medically important fungal genus Aspergillus.</title>
        <authorList>
            <person name="de Vries R.P."/>
            <person name="Riley R."/>
            <person name="Wiebenga A."/>
            <person name="Aguilar-Osorio G."/>
            <person name="Amillis S."/>
            <person name="Uchima C.A."/>
            <person name="Anderluh G."/>
            <person name="Asadollahi M."/>
            <person name="Askin M."/>
            <person name="Barry K."/>
            <person name="Battaglia E."/>
            <person name="Bayram O."/>
            <person name="Benocci T."/>
            <person name="Braus-Stromeyer S.A."/>
            <person name="Caldana C."/>
            <person name="Canovas D."/>
            <person name="Cerqueira G.C."/>
            <person name="Chen F."/>
            <person name="Chen W."/>
            <person name="Choi C."/>
            <person name="Clum A."/>
            <person name="Dos Santos R.A."/>
            <person name="Damasio A.R."/>
            <person name="Diallinas G."/>
            <person name="Emri T."/>
            <person name="Fekete E."/>
            <person name="Flipphi M."/>
            <person name="Freyberg S."/>
            <person name="Gallo A."/>
            <person name="Gournas C."/>
            <person name="Habgood R."/>
            <person name="Hainaut M."/>
            <person name="Harispe M.L."/>
            <person name="Henrissat B."/>
            <person name="Hilden K.S."/>
            <person name="Hope R."/>
            <person name="Hossain A."/>
            <person name="Karabika E."/>
            <person name="Karaffa L."/>
            <person name="Karanyi Z."/>
            <person name="Krasevec N."/>
            <person name="Kuo A."/>
            <person name="Kusch H."/>
            <person name="LaButti K."/>
            <person name="Lagendijk E.L."/>
            <person name="Lapidus A."/>
            <person name="Levasseur A."/>
            <person name="Lindquist E."/>
            <person name="Lipzen A."/>
            <person name="Logrieco A.F."/>
            <person name="MacCabe A."/>
            <person name="Maekelae M.R."/>
            <person name="Malavazi I."/>
            <person name="Melin P."/>
            <person name="Meyer V."/>
            <person name="Mielnichuk N."/>
            <person name="Miskei M."/>
            <person name="Molnar A.P."/>
            <person name="Mule G."/>
            <person name="Ngan C.Y."/>
            <person name="Orejas M."/>
            <person name="Orosz E."/>
            <person name="Ouedraogo J.P."/>
            <person name="Overkamp K.M."/>
            <person name="Park H.-S."/>
            <person name="Perrone G."/>
            <person name="Piumi F."/>
            <person name="Punt P.J."/>
            <person name="Ram A.F."/>
            <person name="Ramon A."/>
            <person name="Rauscher S."/>
            <person name="Record E."/>
            <person name="Riano-Pachon D.M."/>
            <person name="Robert V."/>
            <person name="Roehrig J."/>
            <person name="Ruller R."/>
            <person name="Salamov A."/>
            <person name="Salih N.S."/>
            <person name="Samson R.A."/>
            <person name="Sandor E."/>
            <person name="Sanguinetti M."/>
            <person name="Schuetze T."/>
            <person name="Sepcic K."/>
            <person name="Shelest E."/>
            <person name="Sherlock G."/>
            <person name="Sophianopoulou V."/>
            <person name="Squina F.M."/>
            <person name="Sun H."/>
            <person name="Susca A."/>
            <person name="Todd R.B."/>
            <person name="Tsang A."/>
            <person name="Unkles S.E."/>
            <person name="van de Wiele N."/>
            <person name="van Rossen-Uffink D."/>
            <person name="Oliveira J.V."/>
            <person name="Vesth T.C."/>
            <person name="Visser J."/>
            <person name="Yu J.-H."/>
            <person name="Zhou M."/>
            <person name="Andersen M.R."/>
            <person name="Archer D.B."/>
            <person name="Baker S.E."/>
            <person name="Benoit I."/>
            <person name="Brakhage A.A."/>
            <person name="Braus G.H."/>
            <person name="Fischer R."/>
            <person name="Frisvad J.C."/>
            <person name="Goldman G.H."/>
            <person name="Houbraken J."/>
            <person name="Oakley B."/>
            <person name="Pocsi I."/>
            <person name="Scazzocchio C."/>
            <person name="Seiboth B."/>
            <person name="vanKuyk P.A."/>
            <person name="Wortman J."/>
            <person name="Dyer P.S."/>
            <person name="Grigoriev I.V."/>
        </authorList>
    </citation>
    <scope>NUCLEOTIDE SEQUENCE [LARGE SCALE GENOMIC DNA]</scope>
    <source>
        <strain evidence="2">DTO 134E9</strain>
    </source>
</reference>
<organism evidence="1 2">
    <name type="scientific">Aspergillus wentii DTO 134E9</name>
    <dbReference type="NCBI Taxonomy" id="1073089"/>
    <lineage>
        <taxon>Eukaryota</taxon>
        <taxon>Fungi</taxon>
        <taxon>Dikarya</taxon>
        <taxon>Ascomycota</taxon>
        <taxon>Pezizomycotina</taxon>
        <taxon>Eurotiomycetes</taxon>
        <taxon>Eurotiomycetidae</taxon>
        <taxon>Eurotiales</taxon>
        <taxon>Aspergillaceae</taxon>
        <taxon>Aspergillus</taxon>
        <taxon>Aspergillus subgen. Cremei</taxon>
    </lineage>
</organism>
<evidence type="ECO:0000313" key="2">
    <source>
        <dbReference type="Proteomes" id="UP000184383"/>
    </source>
</evidence>
<name>A0A1L9R4N1_ASPWE</name>
<dbReference type="RefSeq" id="XP_040683519.1">
    <property type="nucleotide sequence ID" value="XM_040833333.1"/>
</dbReference>
<evidence type="ECO:0000313" key="1">
    <source>
        <dbReference type="EMBL" id="OJJ29842.1"/>
    </source>
</evidence>
<dbReference type="AlphaFoldDB" id="A0A1L9R4N1"/>
<proteinExistence type="predicted"/>
<accession>A0A1L9R4N1</accession>
<gene>
    <name evidence="1" type="ORF">ASPWEDRAFT_298568</name>
</gene>
<dbReference type="EMBL" id="KV878218">
    <property type="protein sequence ID" value="OJJ29842.1"/>
    <property type="molecule type" value="Genomic_DNA"/>
</dbReference>
<dbReference type="VEuPathDB" id="FungiDB:ASPWEDRAFT_298568"/>
<dbReference type="Proteomes" id="UP000184383">
    <property type="component" value="Unassembled WGS sequence"/>
</dbReference>
<protein>
    <submittedName>
        <fullName evidence="1">Uncharacterized protein</fullName>
    </submittedName>
</protein>
<sequence length="175" mass="19415">MGRRQHGCAGLVHGTCPMSEIRLAVKCRRNPQIGSAEVELSFRMQSARSLLFPMKIRPSNGQIQASVSLYGCIMMILDFLREFTAVSVIASTNTLIERCGSLSDRHEHGSRGIEESMSFSSFSSSHHGEPSPPASSWCIRSTVHLQLPHLSTCHLEGRLGQWSQRHTSRPCPRPC</sequence>